<evidence type="ECO:0000256" key="3">
    <source>
        <dbReference type="ARBA" id="ARBA00022692"/>
    </source>
</evidence>
<feature type="transmembrane region" description="Helical" evidence="7">
    <location>
        <begin position="1024"/>
        <end position="1041"/>
    </location>
</feature>
<keyword evidence="5 7" id="KW-0472">Membrane</keyword>
<dbReference type="GO" id="GO:0016020">
    <property type="term" value="C:membrane"/>
    <property type="evidence" value="ECO:0007669"/>
    <property type="project" value="UniProtKB-SubCell"/>
</dbReference>
<evidence type="ECO:0000313" key="9">
    <source>
        <dbReference type="EMBL" id="RZF41628.1"/>
    </source>
</evidence>
<dbReference type="GO" id="GO:0005262">
    <property type="term" value="F:calcium channel activity"/>
    <property type="evidence" value="ECO:0007669"/>
    <property type="project" value="TreeGrafter"/>
</dbReference>
<sequence length="1221" mass="141984">MNEYRQVEQLSAYIHLALQSMADAFETYVPADVIATASELLNKISFSLNSKIEIPSYSLYDDYIKDFLTPAKHMISSIEVIFSSRNKLIEKHEEEHPTYAETVYKQYRRATKQCIASLELISSSLAQGLLQGQKEITLNYKEFSFWVKLALEKNMRPDYELLMSDEAKVVNASETEFIVPFEANEGYDFFYIGLLPADDTENVIVEYTIEVFDSSCSSWIGDEWRSGICKPGPIKNNMLNCRCKHLSLFGGSLFVAPNKVDPINDIELFLTVADNPYIAIIVLICLLLYFFLFVWAWRKDKKDESYAKLIKLRDNVPGDTNAYVVVAYTGIRIAAGTTSNVGIQIYGSQAESRAHILKGDDVDRKVLQRGSDDWFLLFTPAPLGELERIHLWLDFTGSSPSWYCSKLVIIDVASGDEYVFMMGKWLTILLNNDLLDNEVERIWKRAPTEKTNRRSELAQFNTIYGFREGHAWSAVFNRHPRSPITRIERLSVTLCFLLNSMLLSLMFYGAVYEPNMDFATFTINLADILIAVECMIISFPPSFLIEYCFKKSRVELEEIDESEERKGGGCCGFLRYQIQSFLTFKPLQPVIVSTEIELMKKKQMWFFLGWFLCAFFILIDLYLIVLYSLKFGPKKSLNWLSAVMFGLFQGTFVLEPVQVTLFAVLLAVIFRKQPGVATYKIKELKPEEMISPYYSPAMRNSEEYSPPTIDKRKKLKKTYLPYWEQKWLLFNLIVTFTMLILFGILIYQIDNTDLYHNTQHITNMLTAPKGHTIGFSNVTNHTEFYRYMKGNLLPSLYLKGKLCDTEDSEIPYTNDCFNMLVKIPQIRQRRVVRGLCRVPEILKNLTDECQALLNDDTEDKSTYEYSWQKLDRHKLNTDIVSPWKYQDEDPLKRLGTSDTTVPDMKGYTAKLDQTLQKSVDKLTYLMNNNWIDSLTRELFVELILYNVNTHMFCLVRLQVFHPANGIYRTHIEVDSSVIDLVKTNYVALFAIFGICCCILLIFWRVLGNIQLYGFCRYAFRVGKIWEFCSAVAGLLYIYYFSQQYLQLFMYSDHTKQSLHNDYISFDIIYLKKALKFITLYLMGFVTMVLIYSCRFGKPFDQIITTIWSSSPRVLFIAKIALFFVTIVEFMFVLSQNPPLFGLSLSIYPFHYRSHFSRGKMLFGSKLLEFSFRLIFYMVHIVSLLYVLTVYIESRYSFVGRKSYNLLYFVYDNYIHKFGRRN</sequence>
<feature type="transmembrane region" description="Helical" evidence="7">
    <location>
        <begin position="605"/>
        <end position="627"/>
    </location>
</feature>
<feature type="domain" description="PLAT" evidence="8">
    <location>
        <begin position="321"/>
        <end position="440"/>
    </location>
</feature>
<dbReference type="Gene3D" id="2.60.60.20">
    <property type="entry name" value="PLAT/LH2 domain"/>
    <property type="match status" value="1"/>
</dbReference>
<dbReference type="SMART" id="SM00303">
    <property type="entry name" value="GPS"/>
    <property type="match status" value="1"/>
</dbReference>
<feature type="transmembrane region" description="Helical" evidence="7">
    <location>
        <begin position="1169"/>
        <end position="1191"/>
    </location>
</feature>
<comment type="similarity">
    <text evidence="2">Belongs to the polycystin family.</text>
</comment>
<evidence type="ECO:0000256" key="1">
    <source>
        <dbReference type="ARBA" id="ARBA00004141"/>
    </source>
</evidence>
<name>A0A482X827_LAOST</name>
<evidence type="ECO:0000259" key="8">
    <source>
        <dbReference type="PROSITE" id="PS50095"/>
    </source>
</evidence>
<dbReference type="EMBL" id="QKKF02016757">
    <property type="protein sequence ID" value="RZF41628.1"/>
    <property type="molecule type" value="Genomic_DNA"/>
</dbReference>
<dbReference type="SMART" id="SM00308">
    <property type="entry name" value="LH2"/>
    <property type="match status" value="1"/>
</dbReference>
<accession>A0A482X827</accession>
<keyword evidence="10" id="KW-1185">Reference proteome</keyword>
<feature type="transmembrane region" description="Helical" evidence="7">
    <location>
        <begin position="1113"/>
        <end position="1133"/>
    </location>
</feature>
<feature type="transmembrane region" description="Helical" evidence="7">
    <location>
        <begin position="727"/>
        <end position="749"/>
    </location>
</feature>
<dbReference type="PANTHER" id="PTHR10877:SF197">
    <property type="entry name" value="POLYCYSTIC KIDNEY DISEASE PROTEIN 1-LIKE 2"/>
    <property type="match status" value="1"/>
</dbReference>
<evidence type="ECO:0000256" key="7">
    <source>
        <dbReference type="SAM" id="Phobius"/>
    </source>
</evidence>
<protein>
    <recommendedName>
        <fullName evidence="8">PLAT domain-containing protein</fullName>
    </recommendedName>
</protein>
<dbReference type="InParanoid" id="A0A482X827"/>
<keyword evidence="4 7" id="KW-1133">Transmembrane helix</keyword>
<feature type="transmembrane region" description="Helical" evidence="7">
    <location>
        <begin position="490"/>
        <end position="511"/>
    </location>
</feature>
<dbReference type="InterPro" id="IPR051223">
    <property type="entry name" value="Polycystin"/>
</dbReference>
<evidence type="ECO:0000313" key="10">
    <source>
        <dbReference type="Proteomes" id="UP000291343"/>
    </source>
</evidence>
<reference evidence="9 10" key="1">
    <citation type="journal article" date="2017" name="Gigascience">
        <title>Genome sequence of the small brown planthopper, Laodelphax striatellus.</title>
        <authorList>
            <person name="Zhu J."/>
            <person name="Jiang F."/>
            <person name="Wang X."/>
            <person name="Yang P."/>
            <person name="Bao Y."/>
            <person name="Zhao W."/>
            <person name="Wang W."/>
            <person name="Lu H."/>
            <person name="Wang Q."/>
            <person name="Cui N."/>
            <person name="Li J."/>
            <person name="Chen X."/>
            <person name="Luo L."/>
            <person name="Yu J."/>
            <person name="Kang L."/>
            <person name="Cui F."/>
        </authorList>
    </citation>
    <scope>NUCLEOTIDE SEQUENCE [LARGE SCALE GENOMIC DNA]</scope>
    <source>
        <strain evidence="9">Lst14</strain>
    </source>
</reference>
<comment type="caution">
    <text evidence="6">Lacks conserved residue(s) required for the propagation of feature annotation.</text>
</comment>
<feature type="transmembrane region" description="Helical" evidence="7">
    <location>
        <begin position="277"/>
        <end position="297"/>
    </location>
</feature>
<dbReference type="Pfam" id="PF01477">
    <property type="entry name" value="PLAT"/>
    <property type="match status" value="1"/>
</dbReference>
<dbReference type="InterPro" id="IPR046791">
    <property type="entry name" value="Polycystin_dom"/>
</dbReference>
<feature type="transmembrane region" description="Helical" evidence="7">
    <location>
        <begin position="523"/>
        <end position="545"/>
    </location>
</feature>
<comment type="subcellular location">
    <subcellularLocation>
        <location evidence="1">Membrane</location>
        <topology evidence="1">Multi-pass membrane protein</topology>
    </subcellularLocation>
</comment>
<evidence type="ECO:0000256" key="5">
    <source>
        <dbReference type="ARBA" id="ARBA00023136"/>
    </source>
</evidence>
<gene>
    <name evidence="9" type="ORF">LSTR_LSTR014597</name>
</gene>
<evidence type="ECO:0000256" key="4">
    <source>
        <dbReference type="ARBA" id="ARBA00022989"/>
    </source>
</evidence>
<feature type="transmembrane region" description="Helical" evidence="7">
    <location>
        <begin position="1073"/>
        <end position="1092"/>
    </location>
</feature>
<dbReference type="AlphaFoldDB" id="A0A482X827"/>
<dbReference type="PANTHER" id="PTHR10877">
    <property type="entry name" value="POLYCYSTIN FAMILY MEMBER"/>
    <property type="match status" value="1"/>
</dbReference>
<dbReference type="InterPro" id="IPR036392">
    <property type="entry name" value="PLAT/LH2_dom_sf"/>
</dbReference>
<dbReference type="GO" id="GO:0050982">
    <property type="term" value="P:detection of mechanical stimulus"/>
    <property type="evidence" value="ECO:0007669"/>
    <property type="project" value="TreeGrafter"/>
</dbReference>
<dbReference type="SUPFAM" id="SSF49723">
    <property type="entry name" value="Lipase/lipooxygenase domain (PLAT/LH2 domain)"/>
    <property type="match status" value="1"/>
</dbReference>
<dbReference type="InterPro" id="IPR000203">
    <property type="entry name" value="GPS"/>
</dbReference>
<evidence type="ECO:0000256" key="2">
    <source>
        <dbReference type="ARBA" id="ARBA00007200"/>
    </source>
</evidence>
<feature type="transmembrane region" description="Helical" evidence="7">
    <location>
        <begin position="985"/>
        <end position="1003"/>
    </location>
</feature>
<dbReference type="OrthoDB" id="444119at2759"/>
<dbReference type="Pfam" id="PF20519">
    <property type="entry name" value="Polycystin_dom"/>
    <property type="match status" value="1"/>
</dbReference>
<comment type="caution">
    <text evidence="9">The sequence shown here is derived from an EMBL/GenBank/DDBJ whole genome shotgun (WGS) entry which is preliminary data.</text>
</comment>
<organism evidence="9 10">
    <name type="scientific">Laodelphax striatellus</name>
    <name type="common">Small brown planthopper</name>
    <name type="synonym">Delphax striatella</name>
    <dbReference type="NCBI Taxonomy" id="195883"/>
    <lineage>
        <taxon>Eukaryota</taxon>
        <taxon>Metazoa</taxon>
        <taxon>Ecdysozoa</taxon>
        <taxon>Arthropoda</taxon>
        <taxon>Hexapoda</taxon>
        <taxon>Insecta</taxon>
        <taxon>Pterygota</taxon>
        <taxon>Neoptera</taxon>
        <taxon>Paraneoptera</taxon>
        <taxon>Hemiptera</taxon>
        <taxon>Auchenorrhyncha</taxon>
        <taxon>Fulgoroidea</taxon>
        <taxon>Delphacidae</taxon>
        <taxon>Criomorphinae</taxon>
        <taxon>Laodelphax</taxon>
    </lineage>
</organism>
<feature type="transmembrane region" description="Helical" evidence="7">
    <location>
        <begin position="647"/>
        <end position="670"/>
    </location>
</feature>
<proteinExistence type="inferred from homology"/>
<dbReference type="STRING" id="195883.A0A482X827"/>
<dbReference type="PROSITE" id="PS50095">
    <property type="entry name" value="PLAT"/>
    <property type="match status" value="1"/>
</dbReference>
<dbReference type="InterPro" id="IPR001024">
    <property type="entry name" value="PLAT/LH2_dom"/>
</dbReference>
<keyword evidence="3 7" id="KW-0812">Transmembrane</keyword>
<evidence type="ECO:0000256" key="6">
    <source>
        <dbReference type="PROSITE-ProRule" id="PRU00152"/>
    </source>
</evidence>
<dbReference type="Proteomes" id="UP000291343">
    <property type="component" value="Unassembled WGS sequence"/>
</dbReference>